<evidence type="ECO:0000256" key="2">
    <source>
        <dbReference type="ARBA" id="ARBA00022692"/>
    </source>
</evidence>
<gene>
    <name evidence="7" type="ORF">BJ122_10791</name>
</gene>
<comment type="subcellular location">
    <subcellularLocation>
        <location evidence="1">Membrane</location>
        <topology evidence="1">Multi-pass membrane protein</topology>
    </subcellularLocation>
</comment>
<evidence type="ECO:0000256" key="1">
    <source>
        <dbReference type="ARBA" id="ARBA00004141"/>
    </source>
</evidence>
<dbReference type="OrthoDB" id="5293641at2"/>
<feature type="transmembrane region" description="Helical" evidence="5">
    <location>
        <begin position="42"/>
        <end position="61"/>
    </location>
</feature>
<organism evidence="7 8">
    <name type="scientific">Rhodopseudomonas faecalis</name>
    <dbReference type="NCBI Taxonomy" id="99655"/>
    <lineage>
        <taxon>Bacteria</taxon>
        <taxon>Pseudomonadati</taxon>
        <taxon>Pseudomonadota</taxon>
        <taxon>Alphaproteobacteria</taxon>
        <taxon>Hyphomicrobiales</taxon>
        <taxon>Nitrobacteraceae</taxon>
        <taxon>Rhodopseudomonas</taxon>
    </lineage>
</organism>
<reference evidence="7 8" key="1">
    <citation type="submission" date="2018-06" db="EMBL/GenBank/DDBJ databases">
        <title>Genomic Encyclopedia of Archaeal and Bacterial Type Strains, Phase II (KMG-II): from individual species to whole genera.</title>
        <authorList>
            <person name="Goeker M."/>
        </authorList>
    </citation>
    <scope>NUCLEOTIDE SEQUENCE [LARGE SCALE GENOMIC DNA]</scope>
    <source>
        <strain evidence="7 8">JCM 11668</strain>
    </source>
</reference>
<name>A0A318THI1_9BRAD</name>
<dbReference type="EMBL" id="QJTI01000007">
    <property type="protein sequence ID" value="PYF03367.1"/>
    <property type="molecule type" value="Genomic_DNA"/>
</dbReference>
<dbReference type="GO" id="GO:0016020">
    <property type="term" value="C:membrane"/>
    <property type="evidence" value="ECO:0007669"/>
    <property type="project" value="UniProtKB-SubCell"/>
</dbReference>
<accession>A0A318THI1</accession>
<comment type="caution">
    <text evidence="7">The sequence shown here is derived from an EMBL/GenBank/DDBJ whole genome shotgun (WGS) entry which is preliminary data.</text>
</comment>
<dbReference type="Proteomes" id="UP000248148">
    <property type="component" value="Unassembled WGS sequence"/>
</dbReference>
<evidence type="ECO:0000256" key="5">
    <source>
        <dbReference type="SAM" id="Phobius"/>
    </source>
</evidence>
<evidence type="ECO:0000313" key="8">
    <source>
        <dbReference type="Proteomes" id="UP000248148"/>
    </source>
</evidence>
<evidence type="ECO:0000313" key="7">
    <source>
        <dbReference type="EMBL" id="PYF03367.1"/>
    </source>
</evidence>
<keyword evidence="8" id="KW-1185">Reference proteome</keyword>
<protein>
    <submittedName>
        <fullName evidence="7">Putative membrane protein</fullName>
    </submittedName>
</protein>
<dbReference type="RefSeq" id="WP_103010905.1">
    <property type="nucleotide sequence ID" value="NZ_QJTI01000007.1"/>
</dbReference>
<dbReference type="InterPro" id="IPR009915">
    <property type="entry name" value="NnrU_dom"/>
</dbReference>
<feature type="transmembrane region" description="Helical" evidence="5">
    <location>
        <begin position="115"/>
        <end position="140"/>
    </location>
</feature>
<evidence type="ECO:0000256" key="3">
    <source>
        <dbReference type="ARBA" id="ARBA00022989"/>
    </source>
</evidence>
<dbReference type="Pfam" id="PF07298">
    <property type="entry name" value="NnrU"/>
    <property type="match status" value="1"/>
</dbReference>
<keyword evidence="4 5" id="KW-0472">Membrane</keyword>
<evidence type="ECO:0000259" key="6">
    <source>
        <dbReference type="Pfam" id="PF07298"/>
    </source>
</evidence>
<keyword evidence="2 5" id="KW-0812">Transmembrane</keyword>
<keyword evidence="3 5" id="KW-1133">Transmembrane helix</keyword>
<feature type="transmembrane region" description="Helical" evidence="5">
    <location>
        <begin position="165"/>
        <end position="192"/>
    </location>
</feature>
<feature type="transmembrane region" description="Helical" evidence="5">
    <location>
        <begin position="73"/>
        <end position="95"/>
    </location>
</feature>
<dbReference type="AlphaFoldDB" id="A0A318THI1"/>
<evidence type="ECO:0000256" key="4">
    <source>
        <dbReference type="ARBA" id="ARBA00023136"/>
    </source>
</evidence>
<feature type="domain" description="NnrU" evidence="6">
    <location>
        <begin position="5"/>
        <end position="190"/>
    </location>
</feature>
<sequence>MGLAIMILGLALFVGVHGITTQRDLRARLIGIGGEAVYKMVYAVLAIAGLLLIGFGFGMYREAGLIHIWQPPAWTKHVAALLMVLASILLVAAYVRGRIYVVVKHPMLAAVKAWAVAHLIANGDLGSIILFGTMLTWAVLDRISLKRRSDAGAPPIPVGGWKNDAIAVVGGIVLYLGLAYAFHPLVIGVSLVGA</sequence>
<proteinExistence type="predicted"/>